<evidence type="ECO:0000256" key="2">
    <source>
        <dbReference type="ARBA" id="ARBA00022448"/>
    </source>
</evidence>
<evidence type="ECO:0000256" key="3">
    <source>
        <dbReference type="ARBA" id="ARBA00022452"/>
    </source>
</evidence>
<keyword evidence="6 7" id="KW-0998">Cell outer membrane</keyword>
<evidence type="ECO:0000313" key="9">
    <source>
        <dbReference type="EMBL" id="MBK0380064.1"/>
    </source>
</evidence>
<proteinExistence type="inferred from homology"/>
<dbReference type="Pfam" id="PF13715">
    <property type="entry name" value="CarbopepD_reg_2"/>
    <property type="match status" value="1"/>
</dbReference>
<sequence>MLKTLPHKKNRRLLRLAFFLSFFVILSVNTKAFSTSQGIEKKITISFDKISLKEAFDRIATKASVTIIYSNSKELTDPVSIHVVNKPLTDVLNQLLSPFPLSFRFIDDKVVISHNEKKTTPVLPVKRAVPVKGKVTDNKGNPLPGATIRVMNNKRILITDANGEFFIEDVQKNSNLQISFTGYQTKEITITDDNGYVLIVLNESSSKLDEVQVIAYGETSQRLNTGNVTTIKAKDISQQPVDNPLLTLSGRVPGLFITQDNGIPGGGISLAIRGQNSITGGNDPLYVIDGVPYTSQLLPGDGYILGVSSNNNTGFGAQNGNPFSYINPADIESISVLKDAGATAIYGSRGANGVILITTKKGKAGQTKVDVYIQNGYGEVARKAHLLNTSQYLQMRNEALKNDGITPSLANGDYDLLQWDTTHYTNWQKELIGNAAHYTDAQGSISGGNESTQFLIGAGYKRQTTVFPGDFNDQKASMHFNINNTSSNKKFTISLTGSYTIDNNQLPASDLTAYAYNLAPDAPPLYNPDGTLNWAPTGSGTSTFQNPLAGNLNTYQEKTNNLMVNSILSYQILPGLTARSSFGYTNLQQNQQTLYPLNANAPEYRSTSESTALNLSNNINSWIIEPQIDYKKTIGKGKLDVLLGSTFEQNNSKGQDIGSAGYSSDSQLGNLSAASSIYVNNFIEAVYKYNALFGRINYNLNDKYLIDLTARRDGSSRFGVNNEFHDFGALGIGWVFTNEPIFQKELSFLSFGKFRASYGSTGNDQIGDYKYLSLYNPTRAGVPYQGITGLAPSSLSNPNLQWELTRKLELALEAGFFKDRILLTASYSVNKSSNELLGYNLPLITGFGSLTSNFPATVQNTSWEFNLNSTIIKTGLFSWTGNFNLTLPKNTLLAFPNLGTSSYANQLIIGQPITVQKVFQFAGVDPSTGQYMFSSSTDKFNPNYATDRTALINVLPKFYGGFQNSFNYKNFRLDFLFQFVKQTGLNALFVQGIPGTFNTNQFVYVLNRWQKSGDIKSIQQYSSAYSNATQYYDAASSSEAYSDASYIRLKNLSFSWQIKDSWAKSLRLENLRLFIQGQNLLTITHYKGVDPETPGSLSLPPLRIISLGLQIGL</sequence>
<comment type="caution">
    <text evidence="9">The sequence shown here is derived from an EMBL/GenBank/DDBJ whole genome shotgun (WGS) entry which is preliminary data.</text>
</comment>
<gene>
    <name evidence="9" type="ORF">I5M19_12140</name>
</gene>
<dbReference type="SUPFAM" id="SSF49464">
    <property type="entry name" value="Carboxypeptidase regulatory domain-like"/>
    <property type="match status" value="1"/>
</dbReference>
<dbReference type="InterPro" id="IPR008969">
    <property type="entry name" value="CarboxyPept-like_regulatory"/>
</dbReference>
<dbReference type="AlphaFoldDB" id="A0A934UN50"/>
<organism evidence="9 10">
    <name type="scientific">Mucilaginibacter segetis</name>
    <dbReference type="NCBI Taxonomy" id="2793071"/>
    <lineage>
        <taxon>Bacteria</taxon>
        <taxon>Pseudomonadati</taxon>
        <taxon>Bacteroidota</taxon>
        <taxon>Sphingobacteriia</taxon>
        <taxon>Sphingobacteriales</taxon>
        <taxon>Sphingobacteriaceae</taxon>
        <taxon>Mucilaginibacter</taxon>
    </lineage>
</organism>
<dbReference type="InterPro" id="IPR023996">
    <property type="entry name" value="TonB-dep_OMP_SusC/RagA"/>
</dbReference>
<dbReference type="InterPro" id="IPR023997">
    <property type="entry name" value="TonB-dep_OMP_SusC/RagA_CS"/>
</dbReference>
<evidence type="ECO:0000256" key="1">
    <source>
        <dbReference type="ARBA" id="ARBA00004571"/>
    </source>
</evidence>
<keyword evidence="5 7" id="KW-0472">Membrane</keyword>
<dbReference type="RefSeq" id="WP_200066595.1">
    <property type="nucleotide sequence ID" value="NZ_JAEHFW010000002.1"/>
</dbReference>
<dbReference type="Gene3D" id="3.55.50.30">
    <property type="match status" value="1"/>
</dbReference>
<keyword evidence="10" id="KW-1185">Reference proteome</keyword>
<dbReference type="Gene3D" id="2.60.40.1120">
    <property type="entry name" value="Carboxypeptidase-like, regulatory domain"/>
    <property type="match status" value="1"/>
</dbReference>
<dbReference type="InterPro" id="IPR039426">
    <property type="entry name" value="TonB-dep_rcpt-like"/>
</dbReference>
<dbReference type="InterPro" id="IPR036942">
    <property type="entry name" value="Beta-barrel_TonB_sf"/>
</dbReference>
<dbReference type="PROSITE" id="PS52016">
    <property type="entry name" value="TONB_DEPENDENT_REC_3"/>
    <property type="match status" value="1"/>
</dbReference>
<evidence type="ECO:0000256" key="7">
    <source>
        <dbReference type="PROSITE-ProRule" id="PRU01360"/>
    </source>
</evidence>
<evidence type="ECO:0000256" key="4">
    <source>
        <dbReference type="ARBA" id="ARBA00022692"/>
    </source>
</evidence>
<dbReference type="InterPro" id="IPR012910">
    <property type="entry name" value="Plug_dom"/>
</dbReference>
<evidence type="ECO:0000259" key="8">
    <source>
        <dbReference type="Pfam" id="PF07715"/>
    </source>
</evidence>
<dbReference type="NCBIfam" id="TIGR04057">
    <property type="entry name" value="SusC_RagA_signa"/>
    <property type="match status" value="1"/>
</dbReference>
<reference evidence="9" key="1">
    <citation type="submission" date="2020-12" db="EMBL/GenBank/DDBJ databases">
        <title>Bacterial novel species Mucilaginibacter sp. SD-g isolated from soil.</title>
        <authorList>
            <person name="Jung H.-Y."/>
        </authorList>
    </citation>
    <scope>NUCLEOTIDE SEQUENCE</scope>
    <source>
        <strain evidence="9">SD-g</strain>
    </source>
</reference>
<keyword evidence="2 7" id="KW-0813">Transport</keyword>
<evidence type="ECO:0000313" key="10">
    <source>
        <dbReference type="Proteomes" id="UP000613193"/>
    </source>
</evidence>
<dbReference type="Gene3D" id="2.170.130.10">
    <property type="entry name" value="TonB-dependent receptor, plug domain"/>
    <property type="match status" value="1"/>
</dbReference>
<keyword evidence="3 7" id="KW-1134">Transmembrane beta strand</keyword>
<dbReference type="SUPFAM" id="SSF56935">
    <property type="entry name" value="Porins"/>
    <property type="match status" value="1"/>
</dbReference>
<dbReference type="GO" id="GO:0009279">
    <property type="term" value="C:cell outer membrane"/>
    <property type="evidence" value="ECO:0007669"/>
    <property type="project" value="UniProtKB-SubCell"/>
</dbReference>
<dbReference type="Pfam" id="PF07715">
    <property type="entry name" value="Plug"/>
    <property type="match status" value="1"/>
</dbReference>
<evidence type="ECO:0000256" key="6">
    <source>
        <dbReference type="ARBA" id="ARBA00023237"/>
    </source>
</evidence>
<comment type="subcellular location">
    <subcellularLocation>
        <location evidence="1 7">Cell outer membrane</location>
        <topology evidence="1 7">Multi-pass membrane protein</topology>
    </subcellularLocation>
</comment>
<protein>
    <submittedName>
        <fullName evidence="9">SusC/RagA family TonB-linked outer membrane protein</fullName>
    </submittedName>
</protein>
<feature type="domain" description="TonB-dependent receptor plug" evidence="8">
    <location>
        <begin position="224"/>
        <end position="354"/>
    </location>
</feature>
<dbReference type="Gene3D" id="2.40.170.20">
    <property type="entry name" value="TonB-dependent receptor, beta-barrel domain"/>
    <property type="match status" value="1"/>
</dbReference>
<keyword evidence="4 7" id="KW-0812">Transmembrane</keyword>
<dbReference type="InterPro" id="IPR037066">
    <property type="entry name" value="Plug_dom_sf"/>
</dbReference>
<dbReference type="Proteomes" id="UP000613193">
    <property type="component" value="Unassembled WGS sequence"/>
</dbReference>
<evidence type="ECO:0000256" key="5">
    <source>
        <dbReference type="ARBA" id="ARBA00023136"/>
    </source>
</evidence>
<accession>A0A934UN50</accession>
<dbReference type="EMBL" id="JAEHFW010000002">
    <property type="protein sequence ID" value="MBK0380064.1"/>
    <property type="molecule type" value="Genomic_DNA"/>
</dbReference>
<name>A0A934UN50_9SPHI</name>
<comment type="similarity">
    <text evidence="7">Belongs to the TonB-dependent receptor family.</text>
</comment>
<dbReference type="NCBIfam" id="TIGR04056">
    <property type="entry name" value="OMP_RagA_SusC"/>
    <property type="match status" value="1"/>
</dbReference>